<sequence>MRRPWTHHRFTRRAGSGLLAVAAVAGTATMLSAAPASALSWHCSKSSHTIDTANYSGPWPDNWKITVQNCAARSGSYVYGKATIKWDGPTFNNTHPNIFDGAKYRLVLKKSVAGTDPTVAKKDFNIEEKLETSANSGSYTTGTIKAKVNSTKAYADGTLLLDWHQCCGGYKSWGYAASPKA</sequence>
<organism evidence="2 3">
    <name type="scientific">Streptomyces canus</name>
    <dbReference type="NCBI Taxonomy" id="58343"/>
    <lineage>
        <taxon>Bacteria</taxon>
        <taxon>Bacillati</taxon>
        <taxon>Actinomycetota</taxon>
        <taxon>Actinomycetes</taxon>
        <taxon>Kitasatosporales</taxon>
        <taxon>Streptomycetaceae</taxon>
        <taxon>Streptomyces</taxon>
        <taxon>Streptomyces aurantiacus group</taxon>
    </lineage>
</organism>
<accession>A0A101RLG9</accession>
<feature type="signal peptide" evidence="1">
    <location>
        <begin position="1"/>
        <end position="33"/>
    </location>
</feature>
<dbReference type="Proteomes" id="UP000053669">
    <property type="component" value="Unassembled WGS sequence"/>
</dbReference>
<evidence type="ECO:0000256" key="1">
    <source>
        <dbReference type="SAM" id="SignalP"/>
    </source>
</evidence>
<feature type="chain" id="PRO_5007105114" description="Chitin-binding type-4 domain-containing protein" evidence="1">
    <location>
        <begin position="34"/>
        <end position="181"/>
    </location>
</feature>
<dbReference type="AlphaFoldDB" id="A0A101RLG9"/>
<gene>
    <name evidence="2" type="ORF">AQJ46_45490</name>
</gene>
<evidence type="ECO:0008006" key="4">
    <source>
        <dbReference type="Google" id="ProtNLM"/>
    </source>
</evidence>
<name>A0A101RLG9_9ACTN</name>
<dbReference type="EMBL" id="LMWU01000067">
    <property type="protein sequence ID" value="KUN57782.1"/>
    <property type="molecule type" value="Genomic_DNA"/>
</dbReference>
<protein>
    <recommendedName>
        <fullName evidence="4">Chitin-binding type-4 domain-containing protein</fullName>
    </recommendedName>
</protein>
<evidence type="ECO:0000313" key="2">
    <source>
        <dbReference type="EMBL" id="KUN57782.1"/>
    </source>
</evidence>
<dbReference type="RefSeq" id="WP_059211240.1">
    <property type="nucleotide sequence ID" value="NZ_KQ948679.1"/>
</dbReference>
<comment type="caution">
    <text evidence="2">The sequence shown here is derived from an EMBL/GenBank/DDBJ whole genome shotgun (WGS) entry which is preliminary data.</text>
</comment>
<proteinExistence type="predicted"/>
<reference evidence="2 3" key="1">
    <citation type="submission" date="2015-10" db="EMBL/GenBank/DDBJ databases">
        <title>Draft genome sequence of Streptomyces canus DSM 40017, type strain for the species Streptomyces canus.</title>
        <authorList>
            <person name="Ruckert C."/>
            <person name="Winkler A."/>
            <person name="Kalinowski J."/>
            <person name="Kampfer P."/>
            <person name="Glaeser S."/>
        </authorList>
    </citation>
    <scope>NUCLEOTIDE SEQUENCE [LARGE SCALE GENOMIC DNA]</scope>
    <source>
        <strain evidence="2 3">DSM 40017</strain>
    </source>
</reference>
<keyword evidence="1" id="KW-0732">Signal</keyword>
<evidence type="ECO:0000313" key="3">
    <source>
        <dbReference type="Proteomes" id="UP000053669"/>
    </source>
</evidence>